<dbReference type="Proteomes" id="UP000199206">
    <property type="component" value="Unassembled WGS sequence"/>
</dbReference>
<keyword evidence="1" id="KW-1133">Transmembrane helix</keyword>
<name>A0A1H8JB92_9SPHN</name>
<sequence length="269" mass="29317">MTGSNFGIPRPISTGVPAEQPVLLTHAASTFLDAHARIVAASKVIKAKIDKRETRMVAVPGLIALATLLYCVFHGYIVSGFILAAIVGFGALCLAGMVSAVIGKPTDPTPAQLIAIGVEEVKRFVPLMNRGRYQWVRRDYDFVGVFPDTGFIYYFGPTTRWQHLLMAGRQTVRQVRVNITTKTSQTSTSTTEHGRRYAVAPTRNVAVLSKGKSTTTHQTSTTTHTSHVLEIQYQAEQGAAPAWLSVNFGEDGRLAEDWRLMIAQTAGLT</sequence>
<evidence type="ECO:0000313" key="2">
    <source>
        <dbReference type="EMBL" id="SEN77378.1"/>
    </source>
</evidence>
<protein>
    <submittedName>
        <fullName evidence="2">Uncharacterized protein</fullName>
    </submittedName>
</protein>
<organism evidence="2 3">
    <name type="scientific">Sphingomonas gellani</name>
    <dbReference type="NCBI Taxonomy" id="1166340"/>
    <lineage>
        <taxon>Bacteria</taxon>
        <taxon>Pseudomonadati</taxon>
        <taxon>Pseudomonadota</taxon>
        <taxon>Alphaproteobacteria</taxon>
        <taxon>Sphingomonadales</taxon>
        <taxon>Sphingomonadaceae</taxon>
        <taxon>Sphingomonas</taxon>
    </lineage>
</organism>
<dbReference type="STRING" id="1166340.SAMN05192583_3541"/>
<dbReference type="OrthoDB" id="6877585at2"/>
<proteinExistence type="predicted"/>
<evidence type="ECO:0000313" key="3">
    <source>
        <dbReference type="Proteomes" id="UP000199206"/>
    </source>
</evidence>
<accession>A0A1H8JB92</accession>
<keyword evidence="1" id="KW-0812">Transmembrane</keyword>
<reference evidence="3" key="1">
    <citation type="submission" date="2016-10" db="EMBL/GenBank/DDBJ databases">
        <authorList>
            <person name="Varghese N."/>
            <person name="Submissions S."/>
        </authorList>
    </citation>
    <scope>NUCLEOTIDE SEQUENCE [LARGE SCALE GENOMIC DNA]</scope>
    <source>
        <strain evidence="3">S6-262</strain>
    </source>
</reference>
<keyword evidence="3" id="KW-1185">Reference proteome</keyword>
<evidence type="ECO:0000256" key="1">
    <source>
        <dbReference type="SAM" id="Phobius"/>
    </source>
</evidence>
<feature type="transmembrane region" description="Helical" evidence="1">
    <location>
        <begin position="56"/>
        <end position="76"/>
    </location>
</feature>
<feature type="transmembrane region" description="Helical" evidence="1">
    <location>
        <begin position="82"/>
        <end position="102"/>
    </location>
</feature>
<dbReference type="AlphaFoldDB" id="A0A1H8JB92"/>
<dbReference type="RefSeq" id="WP_093667035.1">
    <property type="nucleotide sequence ID" value="NZ_FOCF01000012.1"/>
</dbReference>
<keyword evidence="1" id="KW-0472">Membrane</keyword>
<dbReference type="EMBL" id="FOCF01000012">
    <property type="protein sequence ID" value="SEN77378.1"/>
    <property type="molecule type" value="Genomic_DNA"/>
</dbReference>
<gene>
    <name evidence="2" type="ORF">SAMN05192583_3541</name>
</gene>